<sequence length="464" mass="52260">MEGGWIGLNNNASEFFNNPAIMEALVDILVCAVPIWVAVMIGLLIGWSWRPRWTGLVFLGLRSKLRFIWTLPPGLGARRFWLAFTALSAFSLCRGIWFRSRGRSRKLEKSSSAQELVDSAPNSPLAPAATGEELVAVDDASCGNIPVTGSLDGESNSVTEKDLEHLLNLLDGKDGEMAWQSMMERSTSNMAYQAWRHEPERGPTVYRSKTIFEDATPELVRDFFWDDEFRPKWDPMLTYVKILEECPDTGLMIVHWIKKFPFFCSDREYIIGRRMWEGGKTYYCVTRGVTYPTLPKRDKPRRVGLYFSSWIIKPVQSRKGDGQESACEVTLFHYEDMGIPKDVAKLGVRHGMWGTVKKFHAGFRAYQNARKLDGSLSRCARMARITSKITHNEGTDSAEQESGEEEHNVSVATQRQNDRGGIDWKWLAIGGTVALVCGLQTGLIGKLALIGAGHRIAQRGNTRR</sequence>
<dbReference type="PROSITE" id="PS50848">
    <property type="entry name" value="START"/>
    <property type="match status" value="1"/>
</dbReference>
<name>A0A2G9HDK8_9LAMI</name>
<proteinExistence type="predicted"/>
<dbReference type="EMBL" id="NKXS01002051">
    <property type="protein sequence ID" value="PIN15578.1"/>
    <property type="molecule type" value="Genomic_DNA"/>
</dbReference>
<feature type="transmembrane region" description="Helical" evidence="2">
    <location>
        <begin position="80"/>
        <end position="97"/>
    </location>
</feature>
<dbReference type="GO" id="GO:0008289">
    <property type="term" value="F:lipid binding"/>
    <property type="evidence" value="ECO:0007669"/>
    <property type="project" value="InterPro"/>
</dbReference>
<keyword evidence="2" id="KW-1133">Transmembrane helix</keyword>
<comment type="caution">
    <text evidence="4">The sequence shown here is derived from an EMBL/GenBank/DDBJ whole genome shotgun (WGS) entry which is preliminary data.</text>
</comment>
<feature type="domain" description="START" evidence="3">
    <location>
        <begin position="179"/>
        <end position="368"/>
    </location>
</feature>
<dbReference type="FunFam" id="3.30.530.20:FF:000006">
    <property type="entry name" value="StAR-related lipid transfer protein 7, mitochondrial"/>
    <property type="match status" value="1"/>
</dbReference>
<keyword evidence="5" id="KW-1185">Reference proteome</keyword>
<evidence type="ECO:0000256" key="2">
    <source>
        <dbReference type="SAM" id="Phobius"/>
    </source>
</evidence>
<dbReference type="AlphaFoldDB" id="A0A2G9HDK8"/>
<dbReference type="GO" id="GO:0005737">
    <property type="term" value="C:cytoplasm"/>
    <property type="evidence" value="ECO:0007669"/>
    <property type="project" value="UniProtKB-ARBA"/>
</dbReference>
<keyword evidence="2" id="KW-0472">Membrane</keyword>
<dbReference type="CDD" id="cd08870">
    <property type="entry name" value="START_STARD2_7-like"/>
    <property type="match status" value="1"/>
</dbReference>
<accession>A0A2G9HDK8</accession>
<dbReference type="PANTHER" id="PTHR19308:SF9">
    <property type="entry name" value="OS07G0185200 PROTEIN"/>
    <property type="match status" value="1"/>
</dbReference>
<dbReference type="Pfam" id="PF01852">
    <property type="entry name" value="START"/>
    <property type="match status" value="1"/>
</dbReference>
<reference evidence="5" key="1">
    <citation type="journal article" date="2018" name="Gigascience">
        <title>Genome assembly of the Pink Ipe (Handroanthus impetiginosus, Bignoniaceae), a highly valued, ecologically keystone Neotropical timber forest tree.</title>
        <authorList>
            <person name="Silva-Junior O.B."/>
            <person name="Grattapaglia D."/>
            <person name="Novaes E."/>
            <person name="Collevatti R.G."/>
        </authorList>
    </citation>
    <scope>NUCLEOTIDE SEQUENCE [LARGE SCALE GENOMIC DNA]</scope>
    <source>
        <strain evidence="5">cv. UFG-1</strain>
    </source>
</reference>
<dbReference type="Gene3D" id="3.30.530.20">
    <property type="match status" value="1"/>
</dbReference>
<dbReference type="STRING" id="429701.A0A2G9HDK8"/>
<feature type="region of interest" description="Disordered" evidence="1">
    <location>
        <begin position="388"/>
        <end position="414"/>
    </location>
</feature>
<evidence type="ECO:0000313" key="5">
    <source>
        <dbReference type="Proteomes" id="UP000231279"/>
    </source>
</evidence>
<dbReference type="OrthoDB" id="1295045at2759"/>
<dbReference type="SUPFAM" id="SSF55961">
    <property type="entry name" value="Bet v1-like"/>
    <property type="match status" value="1"/>
</dbReference>
<gene>
    <name evidence="4" type="ORF">CDL12_11784</name>
</gene>
<dbReference type="Proteomes" id="UP000231279">
    <property type="component" value="Unassembled WGS sequence"/>
</dbReference>
<keyword evidence="2" id="KW-0812">Transmembrane</keyword>
<evidence type="ECO:0000259" key="3">
    <source>
        <dbReference type="PROSITE" id="PS50848"/>
    </source>
</evidence>
<feature type="transmembrane region" description="Helical" evidence="2">
    <location>
        <begin position="24"/>
        <end position="49"/>
    </location>
</feature>
<protein>
    <submittedName>
        <fullName evidence="4">START domain-containing proteins involved in steroidogenesis/phosphatidylcholine transfer</fullName>
    </submittedName>
</protein>
<dbReference type="InterPro" id="IPR023393">
    <property type="entry name" value="START-like_dom_sf"/>
</dbReference>
<dbReference type="InterPro" id="IPR051213">
    <property type="entry name" value="START_lipid_transfer"/>
</dbReference>
<evidence type="ECO:0000313" key="4">
    <source>
        <dbReference type="EMBL" id="PIN15578.1"/>
    </source>
</evidence>
<evidence type="ECO:0000256" key="1">
    <source>
        <dbReference type="SAM" id="MobiDB-lite"/>
    </source>
</evidence>
<dbReference type="PANTHER" id="PTHR19308">
    <property type="entry name" value="PHOSPHATIDYLCHOLINE TRANSFER PROTEIN"/>
    <property type="match status" value="1"/>
</dbReference>
<organism evidence="4 5">
    <name type="scientific">Handroanthus impetiginosus</name>
    <dbReference type="NCBI Taxonomy" id="429701"/>
    <lineage>
        <taxon>Eukaryota</taxon>
        <taxon>Viridiplantae</taxon>
        <taxon>Streptophyta</taxon>
        <taxon>Embryophyta</taxon>
        <taxon>Tracheophyta</taxon>
        <taxon>Spermatophyta</taxon>
        <taxon>Magnoliopsida</taxon>
        <taxon>eudicotyledons</taxon>
        <taxon>Gunneridae</taxon>
        <taxon>Pentapetalae</taxon>
        <taxon>asterids</taxon>
        <taxon>lamiids</taxon>
        <taxon>Lamiales</taxon>
        <taxon>Bignoniaceae</taxon>
        <taxon>Crescentiina</taxon>
        <taxon>Tabebuia alliance</taxon>
        <taxon>Handroanthus</taxon>
    </lineage>
</organism>
<dbReference type="InterPro" id="IPR002913">
    <property type="entry name" value="START_lipid-bd_dom"/>
</dbReference>